<evidence type="ECO:0000256" key="1">
    <source>
        <dbReference type="SAM" id="MobiDB-lite"/>
    </source>
</evidence>
<protein>
    <submittedName>
        <fullName evidence="2">Uncharacterized protein</fullName>
    </submittedName>
</protein>
<sequence>MGMRLSQQETPEGWSIWTNGDGRGPWYARRTRLFQLTPEAEEAGIALTVVEDSLEAVKEVITEQKALEAKLGAKP</sequence>
<proteinExistence type="predicted"/>
<organism evidence="2 3">
    <name type="scientific">Planomonospora alba</name>
    <dbReference type="NCBI Taxonomy" id="161354"/>
    <lineage>
        <taxon>Bacteria</taxon>
        <taxon>Bacillati</taxon>
        <taxon>Actinomycetota</taxon>
        <taxon>Actinomycetes</taxon>
        <taxon>Streptosporangiales</taxon>
        <taxon>Streptosporangiaceae</taxon>
        <taxon>Planomonospora</taxon>
    </lineage>
</organism>
<reference evidence="3" key="1">
    <citation type="journal article" date="2019" name="Int. J. Syst. Evol. Microbiol.">
        <title>The Global Catalogue of Microorganisms (GCM) 10K type strain sequencing project: providing services to taxonomists for standard genome sequencing and annotation.</title>
        <authorList>
            <consortium name="The Broad Institute Genomics Platform"/>
            <consortium name="The Broad Institute Genome Sequencing Center for Infectious Disease"/>
            <person name="Wu L."/>
            <person name="Ma J."/>
        </authorList>
    </citation>
    <scope>NUCLEOTIDE SEQUENCE [LARGE SCALE GENOMIC DNA]</scope>
    <source>
        <strain evidence="3">JCM 9373</strain>
    </source>
</reference>
<accession>A0ABP6N7D6</accession>
<evidence type="ECO:0000313" key="3">
    <source>
        <dbReference type="Proteomes" id="UP001500320"/>
    </source>
</evidence>
<dbReference type="EMBL" id="BAAAUT010000021">
    <property type="protein sequence ID" value="GAA3136758.1"/>
    <property type="molecule type" value="Genomic_DNA"/>
</dbReference>
<gene>
    <name evidence="2" type="ORF">GCM10010466_29480</name>
</gene>
<comment type="caution">
    <text evidence="2">The sequence shown here is derived from an EMBL/GenBank/DDBJ whole genome shotgun (WGS) entry which is preliminary data.</text>
</comment>
<name>A0ABP6N7D6_9ACTN</name>
<feature type="compositionally biased region" description="Polar residues" evidence="1">
    <location>
        <begin position="1"/>
        <end position="10"/>
    </location>
</feature>
<dbReference type="Proteomes" id="UP001500320">
    <property type="component" value="Unassembled WGS sequence"/>
</dbReference>
<evidence type="ECO:0000313" key="2">
    <source>
        <dbReference type="EMBL" id="GAA3136758.1"/>
    </source>
</evidence>
<keyword evidence="3" id="KW-1185">Reference proteome</keyword>
<feature type="region of interest" description="Disordered" evidence="1">
    <location>
        <begin position="1"/>
        <end position="20"/>
    </location>
</feature>